<gene>
    <name evidence="1" type="ORF">XENORESO_008165</name>
</gene>
<dbReference type="EMBL" id="JAHRIM010060313">
    <property type="protein sequence ID" value="MEQ2270679.1"/>
    <property type="molecule type" value="Genomic_DNA"/>
</dbReference>
<evidence type="ECO:0000313" key="1">
    <source>
        <dbReference type="EMBL" id="MEQ2270679.1"/>
    </source>
</evidence>
<organism evidence="1 2">
    <name type="scientific">Xenotaenia resolanae</name>
    <dbReference type="NCBI Taxonomy" id="208358"/>
    <lineage>
        <taxon>Eukaryota</taxon>
        <taxon>Metazoa</taxon>
        <taxon>Chordata</taxon>
        <taxon>Craniata</taxon>
        <taxon>Vertebrata</taxon>
        <taxon>Euteleostomi</taxon>
        <taxon>Actinopterygii</taxon>
        <taxon>Neopterygii</taxon>
        <taxon>Teleostei</taxon>
        <taxon>Neoteleostei</taxon>
        <taxon>Acanthomorphata</taxon>
        <taxon>Ovalentaria</taxon>
        <taxon>Atherinomorphae</taxon>
        <taxon>Cyprinodontiformes</taxon>
        <taxon>Goodeidae</taxon>
        <taxon>Xenotaenia</taxon>
    </lineage>
</organism>
<keyword evidence="2" id="KW-1185">Reference proteome</keyword>
<name>A0ABV0WME8_9TELE</name>
<reference evidence="1 2" key="1">
    <citation type="submission" date="2021-06" db="EMBL/GenBank/DDBJ databases">
        <authorList>
            <person name="Palmer J.M."/>
        </authorList>
    </citation>
    <scope>NUCLEOTIDE SEQUENCE [LARGE SCALE GENOMIC DNA]</scope>
    <source>
        <strain evidence="1 2">XR_2019</strain>
        <tissue evidence="1">Muscle</tissue>
    </source>
</reference>
<comment type="caution">
    <text evidence="1">The sequence shown here is derived from an EMBL/GenBank/DDBJ whole genome shotgun (WGS) entry which is preliminary data.</text>
</comment>
<dbReference type="Proteomes" id="UP001444071">
    <property type="component" value="Unassembled WGS sequence"/>
</dbReference>
<proteinExistence type="predicted"/>
<evidence type="ECO:0000313" key="2">
    <source>
        <dbReference type="Proteomes" id="UP001444071"/>
    </source>
</evidence>
<accession>A0ABV0WME8</accession>
<sequence length="137" mass="14963">MSSWLSRVQQLGFNSHGSAEVSRISLEFWLSRNRCELATRGASCPKTTVQCLMEAQYERTHGWIPVRIIKVVGIQVRNILTGHPSGSPPVESLKAARLGWCSGGGGMLRSLYLLCAVEPGACTEIQHVRCGSVMHLA</sequence>
<protein>
    <submittedName>
        <fullName evidence="1">Uncharacterized protein</fullName>
    </submittedName>
</protein>